<evidence type="ECO:0000259" key="10">
    <source>
        <dbReference type="Pfam" id="PF18668"/>
    </source>
</evidence>
<keyword evidence="2" id="KW-0945">Host-virus interaction</keyword>
<keyword evidence="12" id="KW-1185">Reference proteome</keyword>
<accession>A0AAE9KFA7</accession>
<dbReference type="SUPFAM" id="SSF52266">
    <property type="entry name" value="SGNH hydrolase"/>
    <property type="match status" value="1"/>
</dbReference>
<dbReference type="EMBL" id="OM937123">
    <property type="protein sequence ID" value="UOL49326.1"/>
    <property type="molecule type" value="Genomic_DNA"/>
</dbReference>
<keyword evidence="6" id="KW-1233">Viral attachment to host adhesion receptor</keyword>
<sequence length="732" mass="79929">MSTITQFPSGNTQYRIEFDYLARTFVVVTLVNSSNPTLNRVLEVGRDYRFLNPTMIEVLVDQSGFDIVRIHRQTGTDLVVDFRNGSVLTASDLTNAELQAIHIAEEGRDQTVDLAKEYADAAGRSAGNAKDSEDEARRIAANIKEAGLIGYITRRSFEKGFNVTTWNEALLWEEDGHYYRWDGELPKTVSSGSTPETAGGVGLGKWQLVDVTDVLRKDLAGSEGAKLVYDGDTSVSDKLADLTSHALSGYSVIQNDVYRIASTANSLDFNLSVVITGDSLSFNGVGYPETFAVNYAGYATDQPFGLSSWSYLLRDAIFTATPAYKNIFDIPWLSDASVSGSPVSDLKNLGLNGKALKWTFAEGQSLSLYNDYPGTPAIIVSKAPAASAVKFNIGGVEFNNTSVDGLYQSSEYMLIPLDNNYYEITIKNVRNAQTNAPGGSLTVYGITHAGRTWPRITGKGGWTSGQILSEFGTLVTPYSPDVIFYIIGANDIGLGVPVADFKSNVEAFVQQARALKSDSIIVLMSTPPEQSLPYQTIKPYIAAMKDIAIQYKCSLIDLYEAMRTLNPNYYRFDNIHWKAAGDNFVYNYIKEKIIPTLNNSTFDPTREAYTGAGGLAGKRASQTFNVSVTASATTPTKSNGGYIEPYITAYYSTSHGIVNLNIKAPVGFKISSFSYLPDTIGWGKRVILSAYNDADYQEALFSLIDNATNNPVSIDGTDAKVIVTITRDESKI</sequence>
<dbReference type="InterPro" id="IPR013830">
    <property type="entry name" value="SGNH_hydro"/>
</dbReference>
<name>A0AAE9KFA7_9CAUD</name>
<dbReference type="Proteomes" id="UP000831041">
    <property type="component" value="Segment"/>
</dbReference>
<proteinExistence type="predicted"/>
<evidence type="ECO:0000256" key="3">
    <source>
        <dbReference type="ARBA" id="ARBA00022732"/>
    </source>
</evidence>
<evidence type="ECO:0000256" key="2">
    <source>
        <dbReference type="ARBA" id="ARBA00022581"/>
    </source>
</evidence>
<dbReference type="InterPro" id="IPR005604">
    <property type="entry name" value="Phage_T7_tail_fibre-like_N"/>
</dbReference>
<keyword evidence="4" id="KW-1161">Viral attachment to host cell</keyword>
<dbReference type="Pfam" id="PF13472">
    <property type="entry name" value="Lipase_GDSL_2"/>
    <property type="match status" value="1"/>
</dbReference>
<feature type="domain" description="SGNH hydrolase-type esterase" evidence="9">
    <location>
        <begin position="452"/>
        <end position="581"/>
    </location>
</feature>
<dbReference type="Pfam" id="PF03906">
    <property type="entry name" value="Phage_T7_tail"/>
    <property type="match status" value="1"/>
</dbReference>
<dbReference type="GO" id="GO:0046718">
    <property type="term" value="P:symbiont entry into host cell"/>
    <property type="evidence" value="ECO:0007669"/>
    <property type="project" value="UniProtKB-KW"/>
</dbReference>
<evidence type="ECO:0000256" key="4">
    <source>
        <dbReference type="ARBA" id="ARBA00022804"/>
    </source>
</evidence>
<dbReference type="CDD" id="cd00229">
    <property type="entry name" value="SGNH_hydrolase"/>
    <property type="match status" value="1"/>
</dbReference>
<keyword evidence="3" id="KW-1227">Viral tail protein</keyword>
<dbReference type="GO" id="GO:0098671">
    <property type="term" value="P:adhesion receptor-mediated virion attachment to host cell"/>
    <property type="evidence" value="ECO:0007669"/>
    <property type="project" value="UniProtKB-KW"/>
</dbReference>
<organism evidence="11 12">
    <name type="scientific">Escherichia phage CY1</name>
    <dbReference type="NCBI Taxonomy" id="2930332"/>
    <lineage>
        <taxon>Viruses</taxon>
        <taxon>Duplodnaviria</taxon>
        <taxon>Heunggongvirae</taxon>
        <taxon>Uroviricota</taxon>
        <taxon>Caudoviricetes</taxon>
        <taxon>Autographivirales</taxon>
        <taxon>Autotranscriptaviridae</taxon>
        <taxon>Studiervirinae</taxon>
        <taxon>Kayfunavirus</taxon>
        <taxon>Kayfunavirus CY1</taxon>
    </lineage>
</organism>
<evidence type="ECO:0000256" key="1">
    <source>
        <dbReference type="ARBA" id="ARBA00004328"/>
    </source>
</evidence>
<dbReference type="PANTHER" id="PTHR30383:SF5">
    <property type="entry name" value="SGNH HYDROLASE-TYPE ESTERASE DOMAIN-CONTAINING PROTEIN"/>
    <property type="match status" value="1"/>
</dbReference>
<evidence type="ECO:0000256" key="7">
    <source>
        <dbReference type="ARBA" id="ARBA00023296"/>
    </source>
</evidence>
<evidence type="ECO:0000313" key="12">
    <source>
        <dbReference type="Proteomes" id="UP000831041"/>
    </source>
</evidence>
<dbReference type="Gene3D" id="2.10.10.80">
    <property type="match status" value="1"/>
</dbReference>
<evidence type="ECO:0000259" key="8">
    <source>
        <dbReference type="Pfam" id="PF03906"/>
    </source>
</evidence>
<dbReference type="InterPro" id="IPR040775">
    <property type="entry name" value="Tail_spike_N"/>
</dbReference>
<evidence type="ECO:0000256" key="6">
    <source>
        <dbReference type="ARBA" id="ARBA00023165"/>
    </source>
</evidence>
<evidence type="ECO:0000259" key="9">
    <source>
        <dbReference type="Pfam" id="PF13472"/>
    </source>
</evidence>
<feature type="domain" description="Bacteriophage T7 tail fibre protein-like N-terminal" evidence="8">
    <location>
        <begin position="10"/>
        <end position="113"/>
    </location>
</feature>
<protein>
    <submittedName>
        <fullName evidence="11">Tail fibers protein</fullName>
    </submittedName>
</protein>
<feature type="domain" description="Tail spike TSP1/Gp66 N-terminal" evidence="10">
    <location>
        <begin position="155"/>
        <end position="209"/>
    </location>
</feature>
<dbReference type="InterPro" id="IPR051532">
    <property type="entry name" value="Ester_Hydrolysis_Enzymes"/>
</dbReference>
<dbReference type="GO" id="GO:0004622">
    <property type="term" value="F:phosphatidylcholine lysophospholipase activity"/>
    <property type="evidence" value="ECO:0007669"/>
    <property type="project" value="TreeGrafter"/>
</dbReference>
<dbReference type="Pfam" id="PF18668">
    <property type="entry name" value="Tail_spike_N"/>
    <property type="match status" value="1"/>
</dbReference>
<dbReference type="PANTHER" id="PTHR30383">
    <property type="entry name" value="THIOESTERASE 1/PROTEASE 1/LYSOPHOSPHOLIPASE L1"/>
    <property type="match status" value="1"/>
</dbReference>
<evidence type="ECO:0000313" key="11">
    <source>
        <dbReference type="EMBL" id="UOL49326.1"/>
    </source>
</evidence>
<reference evidence="11 12" key="1">
    <citation type="submission" date="2022-03" db="EMBL/GenBank/DDBJ databases">
        <authorList>
            <person name="Shi Z."/>
            <person name="Wan R."/>
            <person name="Cao Y."/>
            <person name="An W."/>
            <person name="Zhang X."/>
            <person name="Qin K."/>
            <person name="Zhao J."/>
            <person name="Wang Y."/>
            <person name="Dai G."/>
            <person name="Li Y."/>
            <person name="Li Y."/>
        </authorList>
    </citation>
    <scope>NUCLEOTIDE SEQUENCE [LARGE SCALE GENOMIC DNA]</scope>
</reference>
<keyword evidence="5" id="KW-0946">Virion</keyword>
<evidence type="ECO:0000256" key="5">
    <source>
        <dbReference type="ARBA" id="ARBA00022844"/>
    </source>
</evidence>
<dbReference type="Gene3D" id="3.40.50.1110">
    <property type="entry name" value="SGNH hydrolase"/>
    <property type="match status" value="1"/>
</dbReference>
<comment type="subcellular location">
    <subcellularLocation>
        <location evidence="1">Virion</location>
    </subcellularLocation>
</comment>
<dbReference type="GO" id="GO:0098015">
    <property type="term" value="C:virus tail"/>
    <property type="evidence" value="ECO:0007669"/>
    <property type="project" value="UniProtKB-KW"/>
</dbReference>
<keyword evidence="7" id="KW-1160">Virus entry into host cell</keyword>
<dbReference type="InterPro" id="IPR036514">
    <property type="entry name" value="SGNH_hydro_sf"/>
</dbReference>